<dbReference type="AlphaFoldDB" id="A0A096C4R2"/>
<reference evidence="3 4" key="1">
    <citation type="submission" date="2013-09" db="EMBL/GenBank/DDBJ databases">
        <title>High correlation between genotypes and phenotypes of environmental bacteria Comamonas testosteroni strains.</title>
        <authorList>
            <person name="Liu L."/>
            <person name="Zhu W."/>
            <person name="Xia X."/>
            <person name="Xu B."/>
            <person name="Luo M."/>
            <person name="Wang G."/>
        </authorList>
    </citation>
    <scope>NUCLEOTIDE SEQUENCE [LARGE SCALE GENOMIC DNA]</scope>
    <source>
        <strain evidence="2 3">DF2</strain>
        <strain evidence="1 4">JL14</strain>
    </source>
</reference>
<accession>A0A096C4R2</accession>
<dbReference type="Proteomes" id="UP000029567">
    <property type="component" value="Unassembled WGS sequence"/>
</dbReference>
<keyword evidence="3" id="KW-1185">Reference proteome</keyword>
<name>A0A096C4R2_9BURK</name>
<protein>
    <submittedName>
        <fullName evidence="1">Uncharacterized protein</fullName>
    </submittedName>
</protein>
<accession>D8D0V4</accession>
<evidence type="ECO:0000313" key="3">
    <source>
        <dbReference type="Proteomes" id="UP000029549"/>
    </source>
</evidence>
<dbReference type="EMBL" id="AWTP01000102">
    <property type="protein sequence ID" value="KGH13072.1"/>
    <property type="molecule type" value="Genomic_DNA"/>
</dbReference>
<dbReference type="PATRIC" id="fig|285.51.peg.3810"/>
<evidence type="ECO:0000313" key="1">
    <source>
        <dbReference type="EMBL" id="KGG87823.1"/>
    </source>
</evidence>
<sequence length="40" mass="5043">MKEKINFIERERLYRHELKRRRVKFLPMQVLRRVFKAAGV</sequence>
<evidence type="ECO:0000313" key="4">
    <source>
        <dbReference type="Proteomes" id="UP000029567"/>
    </source>
</evidence>
<dbReference type="Proteomes" id="UP000029549">
    <property type="component" value="Unassembled WGS sequence"/>
</dbReference>
<dbReference type="RefSeq" id="WP_003058957.1">
    <property type="nucleotide sequence ID" value="NZ_AWOT01000013.1"/>
</dbReference>
<evidence type="ECO:0000313" key="2">
    <source>
        <dbReference type="EMBL" id="KGH13072.1"/>
    </source>
</evidence>
<organism evidence="1 4">
    <name type="scientific">Comamonas thiooxydans</name>
    <dbReference type="NCBI Taxonomy" id="363952"/>
    <lineage>
        <taxon>Bacteria</taxon>
        <taxon>Pseudomonadati</taxon>
        <taxon>Pseudomonadota</taxon>
        <taxon>Betaproteobacteria</taxon>
        <taxon>Burkholderiales</taxon>
        <taxon>Comamonadaceae</taxon>
        <taxon>Comamonas</taxon>
    </lineage>
</organism>
<gene>
    <name evidence="1" type="ORF">P245_18160</name>
    <name evidence="2" type="ORF">P608_09080</name>
</gene>
<proteinExistence type="predicted"/>
<comment type="caution">
    <text evidence="1">The sequence shown here is derived from an EMBL/GenBank/DDBJ whole genome shotgun (WGS) entry which is preliminary data.</text>
</comment>
<dbReference type="EMBL" id="AWTN01000105">
    <property type="protein sequence ID" value="KGG87823.1"/>
    <property type="molecule type" value="Genomic_DNA"/>
</dbReference>